<dbReference type="Pfam" id="PF05618">
    <property type="entry name" value="Zn_protease"/>
    <property type="match status" value="1"/>
</dbReference>
<keyword evidence="2" id="KW-0378">Hydrolase</keyword>
<dbReference type="AlphaFoldDB" id="A0A2U2AEI5"/>
<evidence type="ECO:0000313" key="2">
    <source>
        <dbReference type="EMBL" id="PWD81082.1"/>
    </source>
</evidence>
<dbReference type="RefSeq" id="WP_109188987.1">
    <property type="nucleotide sequence ID" value="NZ_BMYA01000003.1"/>
</dbReference>
<keyword evidence="2" id="KW-0645">Protease</keyword>
<dbReference type="InterPro" id="IPR021109">
    <property type="entry name" value="Peptidase_aspartic_dom_sf"/>
</dbReference>
<dbReference type="GO" id="GO:0008233">
    <property type="term" value="F:peptidase activity"/>
    <property type="evidence" value="ECO:0007669"/>
    <property type="project" value="UniProtKB-KW"/>
</dbReference>
<organism evidence="2 3">
    <name type="scientific">Ignatzschineria ureiclastica</name>
    <dbReference type="NCBI Taxonomy" id="472582"/>
    <lineage>
        <taxon>Bacteria</taxon>
        <taxon>Pseudomonadati</taxon>
        <taxon>Pseudomonadota</taxon>
        <taxon>Gammaproteobacteria</taxon>
        <taxon>Cardiobacteriales</taxon>
        <taxon>Ignatzschineriaceae</taxon>
        <taxon>Ignatzschineria</taxon>
    </lineage>
</organism>
<dbReference type="GO" id="GO:0006508">
    <property type="term" value="P:proteolysis"/>
    <property type="evidence" value="ECO:0007669"/>
    <property type="project" value="UniProtKB-KW"/>
</dbReference>
<dbReference type="PANTHER" id="PTHR38037">
    <property type="entry name" value="ZN_PROTEASE DOMAIN-CONTAINING PROTEIN"/>
    <property type="match status" value="1"/>
</dbReference>
<sequence>MDRHNRLSNNRLSKLALCKQLLLVGAIILSLLPMMSYGKSAKMSQEDQPILGRYEHVTIDELGDTQIKAKLDTGAYTASLNASDIEYFKKGDDDWVRFTPVIDDVRLATLELPLEKISKIKPRVEEGEDQDDIVASKRPVVKMKVCLAGQWKTIDVNLTNRDHFNYPLLLGAKALRQYKALVDAGREYTADPACNQ</sequence>
<gene>
    <name evidence="2" type="ORF">DC083_04050</name>
</gene>
<dbReference type="SUPFAM" id="SSF50630">
    <property type="entry name" value="Acid proteases"/>
    <property type="match status" value="1"/>
</dbReference>
<comment type="caution">
    <text evidence="2">The sequence shown here is derived from an EMBL/GenBank/DDBJ whole genome shotgun (WGS) entry which is preliminary data.</text>
</comment>
<feature type="domain" description="Retropepsin-like aspartic endopeptidase" evidence="1">
    <location>
        <begin position="50"/>
        <end position="191"/>
    </location>
</feature>
<evidence type="ECO:0000313" key="3">
    <source>
        <dbReference type="Proteomes" id="UP000245020"/>
    </source>
</evidence>
<dbReference type="EMBL" id="QEWQ01000003">
    <property type="protein sequence ID" value="PWD81082.1"/>
    <property type="molecule type" value="Genomic_DNA"/>
</dbReference>
<dbReference type="Gene3D" id="2.40.70.10">
    <property type="entry name" value="Acid Proteases"/>
    <property type="match status" value="1"/>
</dbReference>
<dbReference type="Proteomes" id="UP000245020">
    <property type="component" value="Unassembled WGS sequence"/>
</dbReference>
<proteinExistence type="predicted"/>
<dbReference type="PANTHER" id="PTHR38037:SF2">
    <property type="entry name" value="ATP-DEPENDENT ZINC PROTEASE DOMAIN-CONTAINING PROTEIN-RELATED"/>
    <property type="match status" value="1"/>
</dbReference>
<accession>A0A2U2AEI5</accession>
<dbReference type="InterPro" id="IPR008503">
    <property type="entry name" value="Asp_endopeptidase"/>
</dbReference>
<keyword evidence="3" id="KW-1185">Reference proteome</keyword>
<reference evidence="3" key="1">
    <citation type="submission" date="2018-05" db="EMBL/GenBank/DDBJ databases">
        <title>Ignatzschineria dubaiensis sp. nov., isolated from necrotic foot tissues of dromedaries (Camelus dromedarius) and associated maggots in Dubai, United Arab Emirates.</title>
        <authorList>
            <person name="Tsang C.C."/>
            <person name="Tang J.Y.M."/>
            <person name="Fong J.Y.H."/>
            <person name="Kinne J."/>
            <person name="Lee H.H."/>
            <person name="Joseph M."/>
            <person name="Jose S."/>
            <person name="Schuster R.K."/>
            <person name="Tang Y."/>
            <person name="Sivakumar S."/>
            <person name="Chen J.H.K."/>
            <person name="Teng J.L.L."/>
            <person name="Lau S.K.P."/>
            <person name="Wernery U."/>
            <person name="Woo P.C.Y."/>
        </authorList>
    </citation>
    <scope>NUCLEOTIDE SEQUENCE [LARGE SCALE GENOMIC DNA]</scope>
    <source>
        <strain evidence="3">KCTC 22644</strain>
    </source>
</reference>
<name>A0A2U2AEI5_9GAMM</name>
<protein>
    <submittedName>
        <fullName evidence="2">ATP-dependent zinc protease</fullName>
    </submittedName>
</protein>
<evidence type="ECO:0000259" key="1">
    <source>
        <dbReference type="Pfam" id="PF05618"/>
    </source>
</evidence>